<reference evidence="2" key="1">
    <citation type="submission" date="2021-03" db="EMBL/GenBank/DDBJ databases">
        <authorList>
            <person name="Li Z."/>
            <person name="Yang C."/>
        </authorList>
    </citation>
    <scope>NUCLEOTIDE SEQUENCE</scope>
    <source>
        <strain evidence="2">Dzin_1.0</strain>
        <tissue evidence="2">Leaf</tissue>
    </source>
</reference>
<accession>A0A9D5H6T8</accession>
<protein>
    <submittedName>
        <fullName evidence="2">Uncharacterized protein</fullName>
    </submittedName>
</protein>
<feature type="signal peptide" evidence="1">
    <location>
        <begin position="1"/>
        <end position="25"/>
    </location>
</feature>
<sequence length="123" mass="13277">MKVMVCLRLTSLVLLVVFFSLLAQGQGIQASNEEMVKRMGIFGGRKLGAQKEIMVEGSDQGTMNKGANPSVEKSCDHGVKGKLNIKCELSDDRGLPSSVKLVVGLIPLNSDYHAPKTHPPKNN</sequence>
<feature type="chain" id="PRO_5038984167" evidence="1">
    <location>
        <begin position="26"/>
        <end position="123"/>
    </location>
</feature>
<organism evidence="2 3">
    <name type="scientific">Dioscorea zingiberensis</name>
    <dbReference type="NCBI Taxonomy" id="325984"/>
    <lineage>
        <taxon>Eukaryota</taxon>
        <taxon>Viridiplantae</taxon>
        <taxon>Streptophyta</taxon>
        <taxon>Embryophyta</taxon>
        <taxon>Tracheophyta</taxon>
        <taxon>Spermatophyta</taxon>
        <taxon>Magnoliopsida</taxon>
        <taxon>Liliopsida</taxon>
        <taxon>Dioscoreales</taxon>
        <taxon>Dioscoreaceae</taxon>
        <taxon>Dioscorea</taxon>
    </lineage>
</organism>
<dbReference type="Proteomes" id="UP001085076">
    <property type="component" value="Miscellaneous, Linkage group lg08"/>
</dbReference>
<evidence type="ECO:0000313" key="3">
    <source>
        <dbReference type="Proteomes" id="UP001085076"/>
    </source>
</evidence>
<name>A0A9D5H6T8_9LILI</name>
<keyword evidence="1" id="KW-0732">Signal</keyword>
<reference evidence="2" key="2">
    <citation type="journal article" date="2022" name="Hortic Res">
        <title>The genome of Dioscorea zingiberensis sheds light on the biosynthesis, origin and evolution of the medicinally important diosgenin saponins.</title>
        <authorList>
            <person name="Li Y."/>
            <person name="Tan C."/>
            <person name="Li Z."/>
            <person name="Guo J."/>
            <person name="Li S."/>
            <person name="Chen X."/>
            <person name="Wang C."/>
            <person name="Dai X."/>
            <person name="Yang H."/>
            <person name="Song W."/>
            <person name="Hou L."/>
            <person name="Xu J."/>
            <person name="Tong Z."/>
            <person name="Xu A."/>
            <person name="Yuan X."/>
            <person name="Wang W."/>
            <person name="Yang Q."/>
            <person name="Chen L."/>
            <person name="Sun Z."/>
            <person name="Wang K."/>
            <person name="Pan B."/>
            <person name="Chen J."/>
            <person name="Bao Y."/>
            <person name="Liu F."/>
            <person name="Qi X."/>
            <person name="Gang D.R."/>
            <person name="Wen J."/>
            <person name="Li J."/>
        </authorList>
    </citation>
    <scope>NUCLEOTIDE SEQUENCE</scope>
    <source>
        <strain evidence="2">Dzin_1.0</strain>
    </source>
</reference>
<evidence type="ECO:0000313" key="2">
    <source>
        <dbReference type="EMBL" id="KAJ0965340.1"/>
    </source>
</evidence>
<proteinExistence type="predicted"/>
<dbReference type="EMBL" id="JAGGNH010000008">
    <property type="protein sequence ID" value="KAJ0965340.1"/>
    <property type="molecule type" value="Genomic_DNA"/>
</dbReference>
<keyword evidence="3" id="KW-1185">Reference proteome</keyword>
<dbReference type="OrthoDB" id="769713at2759"/>
<gene>
    <name evidence="2" type="ORF">J5N97_026478</name>
</gene>
<dbReference type="AlphaFoldDB" id="A0A9D5H6T8"/>
<evidence type="ECO:0000256" key="1">
    <source>
        <dbReference type="SAM" id="SignalP"/>
    </source>
</evidence>
<comment type="caution">
    <text evidence="2">The sequence shown here is derived from an EMBL/GenBank/DDBJ whole genome shotgun (WGS) entry which is preliminary data.</text>
</comment>